<accession>A0A551YLH8</accession>
<dbReference type="EMBL" id="SFCA01000025">
    <property type="protein sequence ID" value="TRT61824.1"/>
    <property type="molecule type" value="Genomic_DNA"/>
</dbReference>
<reference evidence="1 2" key="1">
    <citation type="submission" date="2019-01" db="EMBL/GenBank/DDBJ databases">
        <title>Coherence of Microcystis species and biogeography revealed through population genomics.</title>
        <authorList>
            <person name="Perez-Carrascal O.M."/>
            <person name="Terrat Y."/>
            <person name="Giani A."/>
            <person name="Fortin N."/>
            <person name="Tromas N."/>
            <person name="Shapiro B.J."/>
        </authorList>
    </citation>
    <scope>NUCLEOTIDE SEQUENCE [LARGE SCALE GENOMIC DNA]</scope>
    <source>
        <strain evidence="1">Ma_QC_C_20070703_M131</strain>
    </source>
</reference>
<name>A0A551YLH8_MICAE</name>
<protein>
    <submittedName>
        <fullName evidence="1">Uncharacterized protein</fullName>
    </submittedName>
</protein>
<dbReference type="AlphaFoldDB" id="A0A551YLH8"/>
<sequence length="59" mass="6885">MISCTEFKLRRKKLSTSDLTYPPCCQLRHSGAVLTSNLDRVCGKKYGRSIRIENLRFHR</sequence>
<evidence type="ECO:0000313" key="1">
    <source>
        <dbReference type="EMBL" id="TRT61824.1"/>
    </source>
</evidence>
<dbReference type="Proteomes" id="UP000316443">
    <property type="component" value="Unassembled WGS sequence"/>
</dbReference>
<proteinExistence type="predicted"/>
<comment type="caution">
    <text evidence="1">The sequence shown here is derived from an EMBL/GenBank/DDBJ whole genome shotgun (WGS) entry which is preliminary data.</text>
</comment>
<evidence type="ECO:0000313" key="2">
    <source>
        <dbReference type="Proteomes" id="UP000316443"/>
    </source>
</evidence>
<organism evidence="1 2">
    <name type="scientific">Microcystis aeruginosa Ma_QC_C_20070703_M131</name>
    <dbReference type="NCBI Taxonomy" id="2486263"/>
    <lineage>
        <taxon>Bacteria</taxon>
        <taxon>Bacillati</taxon>
        <taxon>Cyanobacteriota</taxon>
        <taxon>Cyanophyceae</taxon>
        <taxon>Oscillatoriophycideae</taxon>
        <taxon>Chroococcales</taxon>
        <taxon>Microcystaceae</taxon>
        <taxon>Microcystis</taxon>
    </lineage>
</organism>
<gene>
    <name evidence="1" type="ORF">EWV85_02140</name>
</gene>